<dbReference type="AlphaFoldDB" id="A0A8S3JLM2"/>
<evidence type="ECO:0000313" key="4">
    <source>
        <dbReference type="Proteomes" id="UP000681720"/>
    </source>
</evidence>
<gene>
    <name evidence="2" type="ORF">BYL167_LOCUS72375</name>
    <name evidence="3" type="ORF">GIL414_LOCUS83264</name>
</gene>
<evidence type="ECO:0000256" key="1">
    <source>
        <dbReference type="SAM" id="MobiDB-lite"/>
    </source>
</evidence>
<feature type="non-terminal residue" evidence="3">
    <location>
        <position position="1"/>
    </location>
</feature>
<evidence type="ECO:0000313" key="2">
    <source>
        <dbReference type="EMBL" id="CAF5151633.1"/>
    </source>
</evidence>
<sequence length="199" mass="22463">DATHIHPTRSSYRRQTVNDEVQDISRIDQLASSAQSFQTMLQLISSCTSTSYPHSEQFLEKKPSISAVTSSSCEGPAASASLCQSNNLFSQTSCSISKSNVQDETMKKSSNPYTESRRPSDMNSNEKHPPIEIRVRCIFLRVGEIDTLNERYTSEIFFEASWFIEDPKIDLEYNTQADHFNPQLVVLNNMGDSLRHDVS</sequence>
<feature type="non-terminal residue" evidence="3">
    <location>
        <position position="199"/>
    </location>
</feature>
<feature type="compositionally biased region" description="Polar residues" evidence="1">
    <location>
        <begin position="100"/>
        <end position="114"/>
    </location>
</feature>
<dbReference type="InterPro" id="IPR036734">
    <property type="entry name" value="Neur_chan_lig-bd_sf"/>
</dbReference>
<evidence type="ECO:0000313" key="3">
    <source>
        <dbReference type="EMBL" id="CAF5219025.1"/>
    </source>
</evidence>
<dbReference type="GO" id="GO:0005230">
    <property type="term" value="F:extracellular ligand-gated monoatomic ion channel activity"/>
    <property type="evidence" value="ECO:0007669"/>
    <property type="project" value="InterPro"/>
</dbReference>
<feature type="compositionally biased region" description="Basic and acidic residues" evidence="1">
    <location>
        <begin position="115"/>
        <end position="127"/>
    </location>
</feature>
<feature type="region of interest" description="Disordered" evidence="1">
    <location>
        <begin position="100"/>
        <end position="127"/>
    </location>
</feature>
<proteinExistence type="predicted"/>
<comment type="caution">
    <text evidence="3">The sequence shown here is derived from an EMBL/GenBank/DDBJ whole genome shotgun (WGS) entry which is preliminary data.</text>
</comment>
<dbReference type="Proteomes" id="UP000681967">
    <property type="component" value="Unassembled WGS sequence"/>
</dbReference>
<dbReference type="EMBL" id="CAJOBJ010362544">
    <property type="protein sequence ID" value="CAF5219025.1"/>
    <property type="molecule type" value="Genomic_DNA"/>
</dbReference>
<dbReference type="GO" id="GO:0016020">
    <property type="term" value="C:membrane"/>
    <property type="evidence" value="ECO:0007669"/>
    <property type="project" value="InterPro"/>
</dbReference>
<protein>
    <submittedName>
        <fullName evidence="3">Uncharacterized protein</fullName>
    </submittedName>
</protein>
<accession>A0A8S3JLM2</accession>
<dbReference type="EMBL" id="CAJOBH010258125">
    <property type="protein sequence ID" value="CAF5151633.1"/>
    <property type="molecule type" value="Genomic_DNA"/>
</dbReference>
<reference evidence="3" key="1">
    <citation type="submission" date="2021-02" db="EMBL/GenBank/DDBJ databases">
        <authorList>
            <person name="Nowell W R."/>
        </authorList>
    </citation>
    <scope>NUCLEOTIDE SEQUENCE</scope>
</reference>
<dbReference type="Proteomes" id="UP000681720">
    <property type="component" value="Unassembled WGS sequence"/>
</dbReference>
<organism evidence="3 4">
    <name type="scientific">Rotaria magnacalcarata</name>
    <dbReference type="NCBI Taxonomy" id="392030"/>
    <lineage>
        <taxon>Eukaryota</taxon>
        <taxon>Metazoa</taxon>
        <taxon>Spiralia</taxon>
        <taxon>Gnathifera</taxon>
        <taxon>Rotifera</taxon>
        <taxon>Eurotatoria</taxon>
        <taxon>Bdelloidea</taxon>
        <taxon>Philodinida</taxon>
        <taxon>Philodinidae</taxon>
        <taxon>Rotaria</taxon>
    </lineage>
</organism>
<dbReference type="Gene3D" id="2.70.170.10">
    <property type="entry name" value="Neurotransmitter-gated ion-channel ligand-binding domain"/>
    <property type="match status" value="1"/>
</dbReference>
<name>A0A8S3JLM2_9BILA</name>